<evidence type="ECO:0008006" key="4">
    <source>
        <dbReference type="Google" id="ProtNLM"/>
    </source>
</evidence>
<dbReference type="RefSeq" id="WP_379839795.1">
    <property type="nucleotide sequence ID" value="NZ_JBHRYQ010000001.1"/>
</dbReference>
<sequence length="371" mass="41017">MKKFTSLYILISCLCTHFAYSQGCVAVRHMSCSTVAPGGSSDIFKQKNGTFMVNFGYRYFESFRHFRGDVQERERVENGTQVINVSHAADLGITYILNPRLSFSANLPLLSNDRSSLYEHYGNSLTANPQQLRFHTQSKGIGDMRISGSYWLFNPAKLIKGNVAIGFGIKLPTGNYGVTDGFHKRTKDGADYTIVKPVDQSIQLGDGGVGFSLEVQGYQTLAKKSSLYYNGFYLFNPKNVNSTDRDPTNATVDPIIRYFSVADQFAGRVGVNQVLSSKLGLSVMLGGRIEGVPSSDLIGKSEGYRRPGYIVSAEPGLSFMKGKVSGVLSLPIALYRNRTKSYYDKQDPTGQRHGDAAFADYSINFSLSKWF</sequence>
<comment type="caution">
    <text evidence="2">The sequence shown here is derived from an EMBL/GenBank/DDBJ whole genome shotgun (WGS) entry which is preliminary data.</text>
</comment>
<protein>
    <recommendedName>
        <fullName evidence="4">Transporter</fullName>
    </recommendedName>
</protein>
<accession>A0ABV7YZZ2</accession>
<evidence type="ECO:0000313" key="2">
    <source>
        <dbReference type="EMBL" id="MFC3812889.1"/>
    </source>
</evidence>
<feature type="signal peptide" evidence="1">
    <location>
        <begin position="1"/>
        <end position="21"/>
    </location>
</feature>
<dbReference type="EMBL" id="JBHRYQ010000001">
    <property type="protein sequence ID" value="MFC3812889.1"/>
    <property type="molecule type" value="Genomic_DNA"/>
</dbReference>
<name>A0ABV7YZZ2_9BACT</name>
<reference evidence="3" key="1">
    <citation type="journal article" date="2019" name="Int. J. Syst. Evol. Microbiol.">
        <title>The Global Catalogue of Microorganisms (GCM) 10K type strain sequencing project: providing services to taxonomists for standard genome sequencing and annotation.</title>
        <authorList>
            <consortium name="The Broad Institute Genomics Platform"/>
            <consortium name="The Broad Institute Genome Sequencing Center for Infectious Disease"/>
            <person name="Wu L."/>
            <person name="Ma J."/>
        </authorList>
    </citation>
    <scope>NUCLEOTIDE SEQUENCE [LARGE SCALE GENOMIC DNA]</scope>
    <source>
        <strain evidence="3">CECT 7956</strain>
    </source>
</reference>
<gene>
    <name evidence="2" type="ORF">ACFOOI_19655</name>
</gene>
<dbReference type="Proteomes" id="UP001595616">
    <property type="component" value="Unassembled WGS sequence"/>
</dbReference>
<keyword evidence="3" id="KW-1185">Reference proteome</keyword>
<organism evidence="2 3">
    <name type="scientific">Lacihabitans lacunae</name>
    <dbReference type="NCBI Taxonomy" id="1028214"/>
    <lineage>
        <taxon>Bacteria</taxon>
        <taxon>Pseudomonadati</taxon>
        <taxon>Bacteroidota</taxon>
        <taxon>Cytophagia</taxon>
        <taxon>Cytophagales</taxon>
        <taxon>Leadbetterellaceae</taxon>
        <taxon>Lacihabitans</taxon>
    </lineage>
</organism>
<proteinExistence type="predicted"/>
<evidence type="ECO:0000313" key="3">
    <source>
        <dbReference type="Proteomes" id="UP001595616"/>
    </source>
</evidence>
<keyword evidence="1" id="KW-0732">Signal</keyword>
<evidence type="ECO:0000256" key="1">
    <source>
        <dbReference type="SAM" id="SignalP"/>
    </source>
</evidence>
<feature type="chain" id="PRO_5046949299" description="Transporter" evidence="1">
    <location>
        <begin position="22"/>
        <end position="371"/>
    </location>
</feature>